<protein>
    <submittedName>
        <fullName evidence="16">TonB-dependent receptor</fullName>
    </submittedName>
</protein>
<evidence type="ECO:0000256" key="13">
    <source>
        <dbReference type="SAM" id="SignalP"/>
    </source>
</evidence>
<keyword evidence="7 12" id="KW-0798">TonB box</keyword>
<feature type="signal peptide" evidence="13">
    <location>
        <begin position="1"/>
        <end position="25"/>
    </location>
</feature>
<dbReference type="EMBL" id="JQEC01000046">
    <property type="protein sequence ID" value="KGJ90604.1"/>
    <property type="molecule type" value="Genomic_DNA"/>
</dbReference>
<dbReference type="InterPro" id="IPR000531">
    <property type="entry name" value="Beta-barrel_TonB"/>
</dbReference>
<gene>
    <name evidence="16" type="ORF">GAB14E_3604</name>
</gene>
<keyword evidence="4 10" id="KW-1134">Transmembrane beta strand</keyword>
<evidence type="ECO:0000256" key="12">
    <source>
        <dbReference type="RuleBase" id="RU003357"/>
    </source>
</evidence>
<evidence type="ECO:0000259" key="15">
    <source>
        <dbReference type="Pfam" id="PF07715"/>
    </source>
</evidence>
<evidence type="ECO:0000256" key="5">
    <source>
        <dbReference type="ARBA" id="ARBA00022692"/>
    </source>
</evidence>
<evidence type="ECO:0000256" key="4">
    <source>
        <dbReference type="ARBA" id="ARBA00022452"/>
    </source>
</evidence>
<keyword evidence="16" id="KW-0675">Receptor</keyword>
<dbReference type="Pfam" id="PF07715">
    <property type="entry name" value="Plug"/>
    <property type="match status" value="1"/>
</dbReference>
<dbReference type="PANTHER" id="PTHR30069">
    <property type="entry name" value="TONB-DEPENDENT OUTER MEMBRANE RECEPTOR"/>
    <property type="match status" value="1"/>
</dbReference>
<dbReference type="PATRIC" id="fig|28229.3.peg.3526"/>
<comment type="subcellular location">
    <subcellularLocation>
        <location evidence="1 10">Cell outer membrane</location>
        <topology evidence="1 10">Multi-pass membrane protein</topology>
    </subcellularLocation>
</comment>
<dbReference type="SUPFAM" id="SSF56935">
    <property type="entry name" value="Porins"/>
    <property type="match status" value="1"/>
</dbReference>
<evidence type="ECO:0000256" key="6">
    <source>
        <dbReference type="ARBA" id="ARBA00022729"/>
    </source>
</evidence>
<dbReference type="GO" id="GO:0009279">
    <property type="term" value="C:cell outer membrane"/>
    <property type="evidence" value="ECO:0007669"/>
    <property type="project" value="UniProtKB-SubCell"/>
</dbReference>
<dbReference type="PROSITE" id="PS52016">
    <property type="entry name" value="TONB_DEPENDENT_REC_3"/>
    <property type="match status" value="1"/>
</dbReference>
<feature type="domain" description="TonB-dependent receptor-like beta-barrel" evidence="14">
    <location>
        <begin position="262"/>
        <end position="673"/>
    </location>
</feature>
<dbReference type="Proteomes" id="UP000029868">
    <property type="component" value="Unassembled WGS sequence"/>
</dbReference>
<dbReference type="InterPro" id="IPR037066">
    <property type="entry name" value="Plug_dom_sf"/>
</dbReference>
<evidence type="ECO:0000313" key="16">
    <source>
        <dbReference type="EMBL" id="KGJ90604.1"/>
    </source>
</evidence>
<dbReference type="InterPro" id="IPR010917">
    <property type="entry name" value="TonB_rcpt_CS"/>
</dbReference>
<comment type="caution">
    <text evidence="16">The sequence shown here is derived from an EMBL/GenBank/DDBJ whole genome shotgun (WGS) entry which is preliminary data.</text>
</comment>
<evidence type="ECO:0000256" key="10">
    <source>
        <dbReference type="PROSITE-ProRule" id="PRU01360"/>
    </source>
</evidence>
<evidence type="ECO:0000256" key="2">
    <source>
        <dbReference type="ARBA" id="ARBA00009810"/>
    </source>
</evidence>
<dbReference type="AlphaFoldDB" id="A0A099KIJ5"/>
<accession>A0A099KIJ5</accession>
<feature type="domain" description="TonB-dependent receptor plug" evidence="15">
    <location>
        <begin position="59"/>
        <end position="151"/>
    </location>
</feature>
<dbReference type="InterPro" id="IPR012910">
    <property type="entry name" value="Plug_dom"/>
</dbReference>
<keyword evidence="9 10" id="KW-0998">Cell outer membrane</keyword>
<dbReference type="InterPro" id="IPR039426">
    <property type="entry name" value="TonB-dep_rcpt-like"/>
</dbReference>
<reference evidence="16 17" key="1">
    <citation type="submission" date="2014-08" db="EMBL/GenBank/DDBJ databases">
        <title>Genomic and Phenotypic Diversity of Colwellia psychrerythraea strains from Disparate Marine Basins.</title>
        <authorList>
            <person name="Techtmann S.M."/>
            <person name="Stelling S.C."/>
            <person name="Utturkar S.M."/>
            <person name="Alshibli N."/>
            <person name="Harris A."/>
            <person name="Brown S.D."/>
            <person name="Hazen T.C."/>
        </authorList>
    </citation>
    <scope>NUCLEOTIDE SEQUENCE [LARGE SCALE GENOMIC DNA]</scope>
    <source>
        <strain evidence="16 17">GAB14E</strain>
    </source>
</reference>
<proteinExistence type="inferred from homology"/>
<keyword evidence="3 10" id="KW-0813">Transport</keyword>
<sequence length="715" mass="77759">MNRKPFAKCAIALAISSLFTSQALYAEQQKSTVADQSSEAVTAIERVKVWGTEVKSSSVYMGGAAIEIKQADHISDLLRTIPGVDVGGAHSLNQRITIRSMDDKDLKITIDGANQNTYMYHHMGNLQIHADILKSVDIEVGSNSVINGGLGGAVHFETKEAKDLLNEGETFGGRVQVNYGDNSSSGLSLTGYGQLSDSVDFLAYYNLVDKDNYTVGGGKILDADGNEVAGTSGEVAGLEGEVNDALIKFGWDFDAEQRFEVGYELYQDKGDYSYRPDMGLATDTAITESLKVPLLWPTEFTRETFTLNYDANWGESSSIKAAVFTNESELNRDESGYAQNPKFAGWAGDITGTATNSGVHILGNSLLGSAIEHELTYGLDVVQYKTKYQAKLISGKVNTSNEKALNSAIFIEDRIDFGNGFAVIPGVRYDSYDIESAVVDDTFTQVSAALAAQYTFTNSFIVKASSTQLFKGPEIGEVFTGAGSRDSANANIKAETGFNNELAFAYEDDVLGADSFTAGLTLFNTQIDDYIYDNAQLPGGGPRDTWKDNIGNMEIEGFEFYTGYSLGGLKLQLTYSVAESELSAFDDYLSLDGGRLDRQQGDTLSAAADYSFTDLDLALHWDMLMVDDVEDGLAIDGPSLDNAKMSYAVHNLSISWQPNQLDGLSIIFGIDNVFDEFYASQSSHTGTSFHPLFGKLYLMDYEPGRNIKATIAYQF</sequence>
<dbReference type="OrthoDB" id="9764669at2"/>
<dbReference type="Gene3D" id="2.170.130.10">
    <property type="entry name" value="TonB-dependent receptor, plug domain"/>
    <property type="match status" value="1"/>
</dbReference>
<keyword evidence="5 10" id="KW-0812">Transmembrane</keyword>
<dbReference type="InterPro" id="IPR036942">
    <property type="entry name" value="Beta-barrel_TonB_sf"/>
</dbReference>
<name>A0A099KIJ5_COLPS</name>
<feature type="short sequence motif" description="TonB C-terminal box" evidence="11">
    <location>
        <begin position="698"/>
        <end position="715"/>
    </location>
</feature>
<evidence type="ECO:0000256" key="1">
    <source>
        <dbReference type="ARBA" id="ARBA00004571"/>
    </source>
</evidence>
<dbReference type="PANTHER" id="PTHR30069:SF41">
    <property type="entry name" value="HEME_HEMOPEXIN UTILIZATION PROTEIN C"/>
    <property type="match status" value="1"/>
</dbReference>
<dbReference type="GO" id="GO:0015344">
    <property type="term" value="F:siderophore uptake transmembrane transporter activity"/>
    <property type="evidence" value="ECO:0007669"/>
    <property type="project" value="TreeGrafter"/>
</dbReference>
<dbReference type="Pfam" id="PF00593">
    <property type="entry name" value="TonB_dep_Rec_b-barrel"/>
    <property type="match status" value="1"/>
</dbReference>
<dbReference type="Gene3D" id="2.40.170.20">
    <property type="entry name" value="TonB-dependent receptor, beta-barrel domain"/>
    <property type="match status" value="1"/>
</dbReference>
<evidence type="ECO:0000313" key="17">
    <source>
        <dbReference type="Proteomes" id="UP000029868"/>
    </source>
</evidence>
<evidence type="ECO:0000256" key="11">
    <source>
        <dbReference type="PROSITE-ProRule" id="PRU10144"/>
    </source>
</evidence>
<dbReference type="CDD" id="cd01347">
    <property type="entry name" value="ligand_gated_channel"/>
    <property type="match status" value="1"/>
</dbReference>
<keyword evidence="6 13" id="KW-0732">Signal</keyword>
<evidence type="ECO:0000256" key="8">
    <source>
        <dbReference type="ARBA" id="ARBA00023136"/>
    </source>
</evidence>
<organism evidence="16 17">
    <name type="scientific">Colwellia psychrerythraea</name>
    <name type="common">Vibrio psychroerythus</name>
    <dbReference type="NCBI Taxonomy" id="28229"/>
    <lineage>
        <taxon>Bacteria</taxon>
        <taxon>Pseudomonadati</taxon>
        <taxon>Pseudomonadota</taxon>
        <taxon>Gammaproteobacteria</taxon>
        <taxon>Alteromonadales</taxon>
        <taxon>Colwelliaceae</taxon>
        <taxon>Colwellia</taxon>
    </lineage>
</organism>
<feature type="chain" id="PRO_5001956926" evidence="13">
    <location>
        <begin position="26"/>
        <end position="715"/>
    </location>
</feature>
<evidence type="ECO:0000256" key="7">
    <source>
        <dbReference type="ARBA" id="ARBA00023077"/>
    </source>
</evidence>
<evidence type="ECO:0000256" key="3">
    <source>
        <dbReference type="ARBA" id="ARBA00022448"/>
    </source>
</evidence>
<evidence type="ECO:0000256" key="9">
    <source>
        <dbReference type="ARBA" id="ARBA00023237"/>
    </source>
</evidence>
<comment type="similarity">
    <text evidence="2 10 12">Belongs to the TonB-dependent receptor family.</text>
</comment>
<keyword evidence="8 10" id="KW-0472">Membrane</keyword>
<dbReference type="GO" id="GO:0044718">
    <property type="term" value="P:siderophore transmembrane transport"/>
    <property type="evidence" value="ECO:0007669"/>
    <property type="project" value="TreeGrafter"/>
</dbReference>
<dbReference type="PROSITE" id="PS01156">
    <property type="entry name" value="TONB_DEPENDENT_REC_2"/>
    <property type="match status" value="1"/>
</dbReference>
<dbReference type="RefSeq" id="WP_033083512.1">
    <property type="nucleotide sequence ID" value="NZ_JQEC01000046.1"/>
</dbReference>
<evidence type="ECO:0000259" key="14">
    <source>
        <dbReference type="Pfam" id="PF00593"/>
    </source>
</evidence>